<keyword evidence="2" id="KW-0238">DNA-binding</keyword>
<dbReference type="AlphaFoldDB" id="A0A7X2ISZ1"/>
<organism evidence="5 6">
    <name type="scientific">Pseudoduganella rivuli</name>
    <dbReference type="NCBI Taxonomy" id="2666085"/>
    <lineage>
        <taxon>Bacteria</taxon>
        <taxon>Pseudomonadati</taxon>
        <taxon>Pseudomonadota</taxon>
        <taxon>Betaproteobacteria</taxon>
        <taxon>Burkholderiales</taxon>
        <taxon>Oxalobacteraceae</taxon>
        <taxon>Telluria group</taxon>
        <taxon>Pseudoduganella</taxon>
    </lineage>
</organism>
<dbReference type="RefSeq" id="WP_154380007.1">
    <property type="nucleotide sequence ID" value="NZ_WKJJ01000020.1"/>
</dbReference>
<reference evidence="5 6" key="1">
    <citation type="submission" date="2019-11" db="EMBL/GenBank/DDBJ databases">
        <title>Novel species isolated from a subtropical stream in China.</title>
        <authorList>
            <person name="Lu H."/>
        </authorList>
    </citation>
    <scope>NUCLEOTIDE SEQUENCE [LARGE SCALE GENOMIC DNA]</scope>
    <source>
        <strain evidence="5 6">FT92W</strain>
    </source>
</reference>
<proteinExistence type="predicted"/>
<dbReference type="Pfam" id="PF20240">
    <property type="entry name" value="DUF6597"/>
    <property type="match status" value="1"/>
</dbReference>
<dbReference type="PROSITE" id="PS01124">
    <property type="entry name" value="HTH_ARAC_FAMILY_2"/>
    <property type="match status" value="1"/>
</dbReference>
<feature type="domain" description="HTH araC/xylS-type" evidence="4">
    <location>
        <begin position="148"/>
        <end position="252"/>
    </location>
</feature>
<keyword evidence="6" id="KW-1185">Reference proteome</keyword>
<keyword evidence="3" id="KW-0804">Transcription</keyword>
<dbReference type="SMART" id="SM00342">
    <property type="entry name" value="HTH_ARAC"/>
    <property type="match status" value="1"/>
</dbReference>
<dbReference type="EMBL" id="WKJJ01000020">
    <property type="protein sequence ID" value="MRV75454.1"/>
    <property type="molecule type" value="Genomic_DNA"/>
</dbReference>
<gene>
    <name evidence="5" type="ORF">GJ700_27415</name>
</gene>
<dbReference type="PANTHER" id="PTHR46796:SF15">
    <property type="entry name" value="BLL1074 PROTEIN"/>
    <property type="match status" value="1"/>
</dbReference>
<dbReference type="GO" id="GO:0043565">
    <property type="term" value="F:sequence-specific DNA binding"/>
    <property type="evidence" value="ECO:0007669"/>
    <property type="project" value="InterPro"/>
</dbReference>
<keyword evidence="1" id="KW-0805">Transcription regulation</keyword>
<dbReference type="InterPro" id="IPR046532">
    <property type="entry name" value="DUF6597"/>
</dbReference>
<accession>A0A7X2ISZ1</accession>
<evidence type="ECO:0000256" key="2">
    <source>
        <dbReference type="ARBA" id="ARBA00023125"/>
    </source>
</evidence>
<evidence type="ECO:0000313" key="6">
    <source>
        <dbReference type="Proteomes" id="UP000446768"/>
    </source>
</evidence>
<dbReference type="GO" id="GO:0003700">
    <property type="term" value="F:DNA-binding transcription factor activity"/>
    <property type="evidence" value="ECO:0007669"/>
    <property type="project" value="InterPro"/>
</dbReference>
<evidence type="ECO:0000259" key="4">
    <source>
        <dbReference type="PROSITE" id="PS01124"/>
    </source>
</evidence>
<comment type="caution">
    <text evidence="5">The sequence shown here is derived from an EMBL/GenBank/DDBJ whole genome shotgun (WGS) entry which is preliminary data.</text>
</comment>
<dbReference type="Proteomes" id="UP000446768">
    <property type="component" value="Unassembled WGS sequence"/>
</dbReference>
<evidence type="ECO:0000256" key="1">
    <source>
        <dbReference type="ARBA" id="ARBA00023015"/>
    </source>
</evidence>
<dbReference type="InterPro" id="IPR018060">
    <property type="entry name" value="HTH_AraC"/>
</dbReference>
<evidence type="ECO:0000256" key="3">
    <source>
        <dbReference type="ARBA" id="ARBA00023163"/>
    </source>
</evidence>
<sequence>MYYEEIPPHPLLRRYVACLWRSGSPGGGQAGATHRVLPDNCIDILWQDSGRPAFAVGMMTRAIHVPLAGPVRTVAARFKPGAAGLFLGVPLHELTDLDVAVTEFRALGDVERLADVLWRDGLDDAGRLRLIEQHLLSRLPSLAPMAGPSLVGAALNALDSSGGALRVDALVERLGVSRQHLAAQFRTHVGLSPKLYARILRFRRATDALPQPGLAAVDWAHLALDCGYFDQSHLIRDFREFADSTPEGFHLSNRV</sequence>
<name>A0A7X2ISZ1_9BURK</name>
<dbReference type="Pfam" id="PF12833">
    <property type="entry name" value="HTH_18"/>
    <property type="match status" value="1"/>
</dbReference>
<dbReference type="PANTHER" id="PTHR46796">
    <property type="entry name" value="HTH-TYPE TRANSCRIPTIONAL ACTIVATOR RHAS-RELATED"/>
    <property type="match status" value="1"/>
</dbReference>
<evidence type="ECO:0000313" key="5">
    <source>
        <dbReference type="EMBL" id="MRV75454.1"/>
    </source>
</evidence>
<dbReference type="Gene3D" id="1.10.10.60">
    <property type="entry name" value="Homeodomain-like"/>
    <property type="match status" value="1"/>
</dbReference>
<protein>
    <submittedName>
        <fullName evidence="5">Helix-turn-helix domain-containing protein</fullName>
    </submittedName>
</protein>
<dbReference type="InterPro" id="IPR050204">
    <property type="entry name" value="AraC_XylS_family_regulators"/>
</dbReference>